<dbReference type="Gene3D" id="2.20.100.10">
    <property type="entry name" value="Thrombospondin type-1 (TSP1) repeat"/>
    <property type="match status" value="1"/>
</dbReference>
<gene>
    <name evidence="6" type="primary">LOC118477251</name>
</gene>
<keyword evidence="5" id="KW-1185">Reference proteome</keyword>
<dbReference type="SMART" id="SM00192">
    <property type="entry name" value="LDLa"/>
    <property type="match status" value="1"/>
</dbReference>
<comment type="caution">
    <text evidence="3">Lacks conserved residue(s) required for the propagation of feature annotation.</text>
</comment>
<feature type="transmembrane region" description="Helical" evidence="4">
    <location>
        <begin position="105"/>
        <end position="125"/>
    </location>
</feature>
<evidence type="ECO:0000256" key="1">
    <source>
        <dbReference type="ARBA" id="ARBA00022536"/>
    </source>
</evidence>
<organism evidence="5 6">
    <name type="scientific">Aplysia californica</name>
    <name type="common">California sea hare</name>
    <dbReference type="NCBI Taxonomy" id="6500"/>
    <lineage>
        <taxon>Eukaryota</taxon>
        <taxon>Metazoa</taxon>
        <taxon>Spiralia</taxon>
        <taxon>Lophotrochozoa</taxon>
        <taxon>Mollusca</taxon>
        <taxon>Gastropoda</taxon>
        <taxon>Heterobranchia</taxon>
        <taxon>Euthyneura</taxon>
        <taxon>Tectipleura</taxon>
        <taxon>Aplysiida</taxon>
        <taxon>Aplysioidea</taxon>
        <taxon>Aplysiidae</taxon>
        <taxon>Aplysia</taxon>
    </lineage>
</organism>
<dbReference type="PROSITE" id="PS50068">
    <property type="entry name" value="LDLRA_2"/>
    <property type="match status" value="1"/>
</dbReference>
<dbReference type="SUPFAM" id="SSF57424">
    <property type="entry name" value="LDL receptor-like module"/>
    <property type="match status" value="1"/>
</dbReference>
<sequence>MRQRFCNNPVPMGQGAQCSEPLIEEQMCNKQGCTPTGYAHGTSFGGTCGDQRGLFDCKNGIQCIDINLKCDCVPHCTDFSDEDVAYAGCVMDLIDCLNGAGIKDLMFSLGVAALTASLTVFRVVYG</sequence>
<keyword evidence="4" id="KW-0812">Transmembrane</keyword>
<evidence type="ECO:0000256" key="2">
    <source>
        <dbReference type="ARBA" id="ARBA00023157"/>
    </source>
</evidence>
<name>A0ABM1VP55_APLCA</name>
<dbReference type="Proteomes" id="UP000694888">
    <property type="component" value="Unplaced"/>
</dbReference>
<keyword evidence="2" id="KW-1015">Disulfide bond</keyword>
<dbReference type="RefSeq" id="XP_035824197.1">
    <property type="nucleotide sequence ID" value="XM_035968304.1"/>
</dbReference>
<accession>A0ABM1VP55</accession>
<dbReference type="CDD" id="cd00112">
    <property type="entry name" value="LDLa"/>
    <property type="match status" value="1"/>
</dbReference>
<dbReference type="InterPro" id="IPR036055">
    <property type="entry name" value="LDL_receptor-like_sf"/>
</dbReference>
<dbReference type="InterPro" id="IPR023415">
    <property type="entry name" value="LDLR_class-A_CS"/>
</dbReference>
<protein>
    <submittedName>
        <fullName evidence="6">Thrombospondin-1-like</fullName>
    </submittedName>
</protein>
<dbReference type="InterPro" id="IPR036383">
    <property type="entry name" value="TSP1_rpt_sf"/>
</dbReference>
<keyword evidence="4" id="KW-0472">Membrane</keyword>
<dbReference type="GeneID" id="118477251"/>
<dbReference type="InterPro" id="IPR002172">
    <property type="entry name" value="LDrepeatLR_classA_rpt"/>
</dbReference>
<proteinExistence type="predicted"/>
<evidence type="ECO:0000256" key="4">
    <source>
        <dbReference type="SAM" id="Phobius"/>
    </source>
</evidence>
<reference evidence="6" key="1">
    <citation type="submission" date="2025-08" db="UniProtKB">
        <authorList>
            <consortium name="RefSeq"/>
        </authorList>
    </citation>
    <scope>IDENTIFICATION</scope>
</reference>
<evidence type="ECO:0000313" key="6">
    <source>
        <dbReference type="RefSeq" id="XP_035824197.1"/>
    </source>
</evidence>
<evidence type="ECO:0000313" key="5">
    <source>
        <dbReference type="Proteomes" id="UP000694888"/>
    </source>
</evidence>
<keyword evidence="4" id="KW-1133">Transmembrane helix</keyword>
<dbReference type="InterPro" id="IPR000884">
    <property type="entry name" value="TSP1_rpt"/>
</dbReference>
<dbReference type="PROSITE" id="PS01209">
    <property type="entry name" value="LDLRA_1"/>
    <property type="match status" value="1"/>
</dbReference>
<dbReference type="PROSITE" id="PS50092">
    <property type="entry name" value="TSP1"/>
    <property type="match status" value="1"/>
</dbReference>
<evidence type="ECO:0000256" key="3">
    <source>
        <dbReference type="PROSITE-ProRule" id="PRU00124"/>
    </source>
</evidence>
<keyword evidence="1" id="KW-0245">EGF-like domain</keyword>
<dbReference type="Gene3D" id="4.10.400.10">
    <property type="entry name" value="Low-density Lipoprotein Receptor"/>
    <property type="match status" value="1"/>
</dbReference>